<dbReference type="Pfam" id="PF11959">
    <property type="entry name" value="DUF3473"/>
    <property type="match status" value="1"/>
</dbReference>
<proteinExistence type="predicted"/>
<dbReference type="PANTHER" id="PTHR47561:SF1">
    <property type="entry name" value="POLYSACCHARIDE DEACETYLASE FAMILY PROTEIN (AFU_ORTHOLOGUE AFUA_6G05030)"/>
    <property type="match status" value="1"/>
</dbReference>
<dbReference type="PANTHER" id="PTHR47561">
    <property type="entry name" value="POLYSACCHARIDE DEACETYLASE FAMILY PROTEIN (AFU_ORTHOLOGUE AFUA_6G05030)"/>
    <property type="match status" value="1"/>
</dbReference>
<sequence length="287" mass="33344">MTAETINAFTVDVEDYFQVEAFSGNIDRKNWGSYESRVVNNTHIMLNLLDDHGTSGTFFVLGWVAKRHSQLVREISDRGHEVASHGMSHKLIYNQSESEFREETFDSKKLLEDIAQKEVLGYRAATYSITKKSFWALDVLCEAGYRYDSSIFPIVHDRYGIADINTRPHVLTTNNNNQIIEFPISVYKNRVFNLPISGGGYFRLFPYFFSKFLLGTLNKKNLPFMFYIHPWEVDKFQPKINNIKLSTRFRHYNNISRCENRLGKLLSDFNFTTTENVLKKLDLLTAS</sequence>
<evidence type="ECO:0000313" key="2">
    <source>
        <dbReference type="EMBL" id="VAW65964.1"/>
    </source>
</evidence>
<dbReference type="Pfam" id="PF01522">
    <property type="entry name" value="Polysacc_deac_1"/>
    <property type="match status" value="1"/>
</dbReference>
<protein>
    <submittedName>
        <fullName evidence="2">FIG004655: Polysaccharide deacetylase</fullName>
    </submittedName>
</protein>
<organism evidence="2">
    <name type="scientific">hydrothermal vent metagenome</name>
    <dbReference type="NCBI Taxonomy" id="652676"/>
    <lineage>
        <taxon>unclassified sequences</taxon>
        <taxon>metagenomes</taxon>
        <taxon>ecological metagenomes</taxon>
    </lineage>
</organism>
<dbReference type="InterPro" id="IPR045235">
    <property type="entry name" value="PuuE_HpPgdA-like"/>
</dbReference>
<dbReference type="GO" id="GO:0016810">
    <property type="term" value="F:hydrolase activity, acting on carbon-nitrogen (but not peptide) bonds"/>
    <property type="evidence" value="ECO:0007669"/>
    <property type="project" value="InterPro"/>
</dbReference>
<gene>
    <name evidence="2" type="ORF">MNBD_GAMMA09-240</name>
</gene>
<dbReference type="InterPro" id="IPR002509">
    <property type="entry name" value="NODB_dom"/>
</dbReference>
<dbReference type="InterPro" id="IPR011330">
    <property type="entry name" value="Glyco_hydro/deAcase_b/a-brl"/>
</dbReference>
<dbReference type="Gene3D" id="3.20.20.370">
    <property type="entry name" value="Glycoside hydrolase/deacetylase"/>
    <property type="match status" value="1"/>
</dbReference>
<dbReference type="EMBL" id="UOFI01000071">
    <property type="protein sequence ID" value="VAW65964.1"/>
    <property type="molecule type" value="Genomic_DNA"/>
</dbReference>
<dbReference type="SUPFAM" id="SSF88713">
    <property type="entry name" value="Glycoside hydrolase/deacetylase"/>
    <property type="match status" value="1"/>
</dbReference>
<dbReference type="PROSITE" id="PS51677">
    <property type="entry name" value="NODB"/>
    <property type="match status" value="1"/>
</dbReference>
<reference evidence="2" key="1">
    <citation type="submission" date="2018-06" db="EMBL/GenBank/DDBJ databases">
        <authorList>
            <person name="Zhirakovskaya E."/>
        </authorList>
    </citation>
    <scope>NUCLEOTIDE SEQUENCE</scope>
</reference>
<dbReference type="AlphaFoldDB" id="A0A3B0YBC2"/>
<evidence type="ECO:0000259" key="1">
    <source>
        <dbReference type="PROSITE" id="PS51677"/>
    </source>
</evidence>
<feature type="domain" description="NodB homology" evidence="1">
    <location>
        <begin position="28"/>
        <end position="225"/>
    </location>
</feature>
<accession>A0A3B0YBC2</accession>
<dbReference type="NCBIfam" id="TIGR03006">
    <property type="entry name" value="pepcterm_polyde"/>
    <property type="match status" value="1"/>
</dbReference>
<dbReference type="InterPro" id="IPR014344">
    <property type="entry name" value="XrtA_polysacc_deacetyl"/>
</dbReference>
<dbReference type="GO" id="GO:0005975">
    <property type="term" value="P:carbohydrate metabolic process"/>
    <property type="evidence" value="ECO:0007669"/>
    <property type="project" value="InterPro"/>
</dbReference>
<dbReference type="InterPro" id="IPR022560">
    <property type="entry name" value="DUF3473"/>
</dbReference>
<name>A0A3B0YBC2_9ZZZZ</name>
<dbReference type="CDD" id="cd10941">
    <property type="entry name" value="CE4_PuuE_HpPgdA_like_2"/>
    <property type="match status" value="1"/>
</dbReference>